<dbReference type="SMART" id="SM00901">
    <property type="entry name" value="FRG"/>
    <property type="match status" value="1"/>
</dbReference>
<dbReference type="Pfam" id="PF08867">
    <property type="entry name" value="FRG"/>
    <property type="match status" value="1"/>
</dbReference>
<evidence type="ECO:0000313" key="2">
    <source>
        <dbReference type="EMBL" id="AOZ97604.1"/>
    </source>
</evidence>
<dbReference type="InterPro" id="IPR014966">
    <property type="entry name" value="FRG-dom"/>
</dbReference>
<protein>
    <submittedName>
        <fullName evidence="2">FRG domain-containing protein</fullName>
    </submittedName>
</protein>
<accession>A0A1D9P5J1</accession>
<evidence type="ECO:0000259" key="1">
    <source>
        <dbReference type="SMART" id="SM00901"/>
    </source>
</evidence>
<keyword evidence="3" id="KW-1185">Reference proteome</keyword>
<evidence type="ECO:0000313" key="3">
    <source>
        <dbReference type="Proteomes" id="UP000179284"/>
    </source>
</evidence>
<dbReference type="EMBL" id="CP017831">
    <property type="protein sequence ID" value="AOZ97604.1"/>
    <property type="molecule type" value="Genomic_DNA"/>
</dbReference>
<sequence>MIKEIHIDTLEELLPLLTEQEYRPDLDRNRSPYVYRGMSDSSFKMYTSLSRNCKGLQEHLEPAILENFAKYAINDEPSIGHSVWRQMILGQHYGLPTRLLDWTQSALVGLNFAMTEENLEEMDKHDCMVWRINMSEMVDHLPEPYKYAVNRKHSTIFTVDMLKELTGNSLKQYDTDMGSSSMVIIEPPSLNQRIINQHSFFAVVPSGIKDIEQFLSDNTEDTVKYIIDKKLRWRVRDMLDQLNMSERIVYPGLEGLSKWIARHYYVK</sequence>
<name>A0A1D9P5J1_9FIRM</name>
<dbReference type="AlphaFoldDB" id="A0A1D9P5J1"/>
<organism evidence="2 3">
    <name type="scientific">Butyrivibrio hungatei</name>
    <dbReference type="NCBI Taxonomy" id="185008"/>
    <lineage>
        <taxon>Bacteria</taxon>
        <taxon>Bacillati</taxon>
        <taxon>Bacillota</taxon>
        <taxon>Clostridia</taxon>
        <taxon>Lachnospirales</taxon>
        <taxon>Lachnospiraceae</taxon>
        <taxon>Butyrivibrio</taxon>
    </lineage>
</organism>
<proteinExistence type="predicted"/>
<dbReference type="Proteomes" id="UP000179284">
    <property type="component" value="Chromosome I"/>
</dbReference>
<dbReference type="RefSeq" id="WP_071177188.1">
    <property type="nucleotide sequence ID" value="NZ_CP017831.1"/>
</dbReference>
<dbReference type="KEGG" id="bhu:bhn_I2572"/>
<gene>
    <name evidence="2" type="ORF">bhn_I2572</name>
</gene>
<reference evidence="3" key="1">
    <citation type="submission" date="2016-10" db="EMBL/GenBank/DDBJ databases">
        <title>The complete genome sequence of the rumen bacterium Butyrivibrio hungatei MB2003.</title>
        <authorList>
            <person name="Palevich N."/>
            <person name="Kelly W.J."/>
            <person name="Leahy S.C."/>
            <person name="Altermann E."/>
            <person name="Rakonjac J."/>
            <person name="Attwood G.T."/>
        </authorList>
    </citation>
    <scope>NUCLEOTIDE SEQUENCE [LARGE SCALE GENOMIC DNA]</scope>
    <source>
        <strain evidence="3">MB2003</strain>
    </source>
</reference>
<feature type="domain" description="FRG" evidence="1">
    <location>
        <begin position="29"/>
        <end position="130"/>
    </location>
</feature>